<dbReference type="Pfam" id="PF17781">
    <property type="entry name" value="RPN1_RPN2_N"/>
    <property type="match status" value="1"/>
</dbReference>
<reference evidence="2 3" key="1">
    <citation type="journal article" date="2020" name="IScience">
        <title>Genome Sequencing of the Endangered Kingdonia uniflora (Circaeasteraceae, Ranunculales) Reveals Potential Mechanisms of Evolutionary Specialization.</title>
        <authorList>
            <person name="Sun Y."/>
            <person name="Deng T."/>
            <person name="Zhang A."/>
            <person name="Moore M.J."/>
            <person name="Landis J.B."/>
            <person name="Lin N."/>
            <person name="Zhang H."/>
            <person name="Zhang X."/>
            <person name="Huang J."/>
            <person name="Zhang X."/>
            <person name="Sun H."/>
            <person name="Wang H."/>
        </authorList>
    </citation>
    <scope>NUCLEOTIDE SEQUENCE [LARGE SCALE GENOMIC DNA]</scope>
    <source>
        <strain evidence="2">TB1705</strain>
        <tissue evidence="2">Leaf</tissue>
    </source>
</reference>
<dbReference type="EMBL" id="JACGCM010001144">
    <property type="protein sequence ID" value="KAF6161142.1"/>
    <property type="molecule type" value="Genomic_DNA"/>
</dbReference>
<protein>
    <recommendedName>
        <fullName evidence="1">RPN1 N-terminal domain-containing protein</fullName>
    </recommendedName>
</protein>
<gene>
    <name evidence="2" type="ORF">GIB67_007783</name>
</gene>
<dbReference type="Proteomes" id="UP000541444">
    <property type="component" value="Unassembled WGS sequence"/>
</dbReference>
<organism evidence="2 3">
    <name type="scientific">Kingdonia uniflora</name>
    <dbReference type="NCBI Taxonomy" id="39325"/>
    <lineage>
        <taxon>Eukaryota</taxon>
        <taxon>Viridiplantae</taxon>
        <taxon>Streptophyta</taxon>
        <taxon>Embryophyta</taxon>
        <taxon>Tracheophyta</taxon>
        <taxon>Spermatophyta</taxon>
        <taxon>Magnoliopsida</taxon>
        <taxon>Ranunculales</taxon>
        <taxon>Circaeasteraceae</taxon>
        <taxon>Kingdonia</taxon>
    </lineage>
</organism>
<evidence type="ECO:0000313" key="3">
    <source>
        <dbReference type="Proteomes" id="UP000541444"/>
    </source>
</evidence>
<proteinExistence type="predicted"/>
<keyword evidence="3" id="KW-1185">Reference proteome</keyword>
<name>A0A7J7N292_9MAGN</name>
<accession>A0A7J7N292</accession>
<evidence type="ECO:0000259" key="1">
    <source>
        <dbReference type="Pfam" id="PF17781"/>
    </source>
</evidence>
<evidence type="ECO:0000313" key="2">
    <source>
        <dbReference type="EMBL" id="KAF6161142.1"/>
    </source>
</evidence>
<feature type="domain" description="RPN1 N-terminal" evidence="1">
    <location>
        <begin position="32"/>
        <end position="87"/>
    </location>
</feature>
<sequence length="104" mass="11665">MADSDMKISLADLLSILAMLNSTEEAVLDENVLVGDLMDLVEKSVHFHMKIRKEIEAVDLLTEVEAVNRIVDHVDSTSSEKIQRCCYFNLEVVMSSSLLNAHPF</sequence>
<comment type="caution">
    <text evidence="2">The sequence shown here is derived from an EMBL/GenBank/DDBJ whole genome shotgun (WGS) entry which is preliminary data.</text>
</comment>
<dbReference type="AlphaFoldDB" id="A0A7J7N292"/>
<dbReference type="InterPro" id="IPR040892">
    <property type="entry name" value="RPN1_N"/>
</dbReference>